<dbReference type="Proteomes" id="UP001301350">
    <property type="component" value="Unassembled WGS sequence"/>
</dbReference>
<dbReference type="Pfam" id="PF17774">
    <property type="entry name" value="YlmH_RBD"/>
    <property type="match status" value="1"/>
</dbReference>
<dbReference type="AlphaFoldDB" id="A0AAV9ISY1"/>
<accession>A0AAV9ISY1</accession>
<evidence type="ECO:0000256" key="1">
    <source>
        <dbReference type="PROSITE-ProRule" id="PRU00182"/>
    </source>
</evidence>
<reference evidence="3 4" key="1">
    <citation type="submission" date="2022-07" db="EMBL/GenBank/DDBJ databases">
        <title>Genome-wide signatures of adaptation to extreme environments.</title>
        <authorList>
            <person name="Cho C.H."/>
            <person name="Yoon H.S."/>
        </authorList>
    </citation>
    <scope>NUCLEOTIDE SEQUENCE [LARGE SCALE GENOMIC DNA]</scope>
    <source>
        <strain evidence="3 4">DBV 063 E5</strain>
    </source>
</reference>
<dbReference type="Gene3D" id="3.10.290.10">
    <property type="entry name" value="RNA-binding S4 domain"/>
    <property type="match status" value="1"/>
</dbReference>
<gene>
    <name evidence="3" type="ORF">CDCA_CDCA04G1289</name>
</gene>
<dbReference type="Gene3D" id="3.30.70.330">
    <property type="match status" value="1"/>
</dbReference>
<dbReference type="InterPro" id="IPR017506">
    <property type="entry name" value="PSII_S4"/>
</dbReference>
<protein>
    <recommendedName>
        <fullName evidence="2">RNA-binding S4 domain-containing protein</fullName>
    </recommendedName>
</protein>
<dbReference type="EMBL" id="JANCYW010000004">
    <property type="protein sequence ID" value="KAK4535264.1"/>
    <property type="molecule type" value="Genomic_DNA"/>
</dbReference>
<name>A0AAV9ISY1_CYACA</name>
<evidence type="ECO:0000313" key="3">
    <source>
        <dbReference type="EMBL" id="KAK4535264.1"/>
    </source>
</evidence>
<dbReference type="InterPro" id="IPR002942">
    <property type="entry name" value="S4_RNA-bd"/>
</dbReference>
<dbReference type="PANTHER" id="PTHR13633:SF3">
    <property type="entry name" value="MITOCHONDRIAL TRANSCRIPTION RESCUE FACTOR 1"/>
    <property type="match status" value="1"/>
</dbReference>
<dbReference type="SUPFAM" id="SSF55174">
    <property type="entry name" value="Alpha-L RNA-binding motif"/>
    <property type="match status" value="1"/>
</dbReference>
<evidence type="ECO:0000313" key="4">
    <source>
        <dbReference type="Proteomes" id="UP001301350"/>
    </source>
</evidence>
<dbReference type="GO" id="GO:0003723">
    <property type="term" value="F:RNA binding"/>
    <property type="evidence" value="ECO:0007669"/>
    <property type="project" value="UniProtKB-KW"/>
</dbReference>
<proteinExistence type="predicted"/>
<evidence type="ECO:0000259" key="2">
    <source>
        <dbReference type="SMART" id="SM00363"/>
    </source>
</evidence>
<dbReference type="PROSITE" id="PS50889">
    <property type="entry name" value="S4"/>
    <property type="match status" value="1"/>
</dbReference>
<sequence length="324" mass="35570">MAWSVWAGRPGVFHRNGLRVSGTCRTGSGRRTPVVSTSARRPLTLRTDLLPRDSILKTLRHHQLPDEISFRVLELAERAASTFQVVVTDFFLRPAERAALESALAKMAFVATVSSGGYASAERHLVAFLRREPEDDLATLQPAGVEACRAPLRVLEVRGNFTFDPADHRDFLGALLNSTGLRRERIGDILVLGDRGAQVIVLADDVTAIIDTLASVRTVPVQCRALDSLSELQVAPPRVKEVFSVEASLRIDSVASAGFACSRTKMVEMVRAGDVQLNHQPVTATSKVVKEGDMITVKGRGRVQVESVSLTSKNRYRVQMKRYL</sequence>
<keyword evidence="4" id="KW-1185">Reference proteome</keyword>
<feature type="domain" description="RNA-binding S4" evidence="2">
    <location>
        <begin position="249"/>
        <end position="306"/>
    </location>
</feature>
<comment type="caution">
    <text evidence="3">The sequence shown here is derived from an EMBL/GenBank/DDBJ whole genome shotgun (WGS) entry which is preliminary data.</text>
</comment>
<dbReference type="InterPro" id="IPR012677">
    <property type="entry name" value="Nucleotide-bd_a/b_plait_sf"/>
</dbReference>
<dbReference type="NCBIfam" id="TIGR03069">
    <property type="entry name" value="PS_II_S4"/>
    <property type="match status" value="1"/>
</dbReference>
<dbReference type="InterPro" id="IPR040591">
    <property type="entry name" value="RqcP2_RBD"/>
</dbReference>
<dbReference type="Pfam" id="PF01479">
    <property type="entry name" value="S4"/>
    <property type="match status" value="1"/>
</dbReference>
<dbReference type="CDD" id="cd00165">
    <property type="entry name" value="S4"/>
    <property type="match status" value="1"/>
</dbReference>
<dbReference type="SMART" id="SM00363">
    <property type="entry name" value="S4"/>
    <property type="match status" value="1"/>
</dbReference>
<dbReference type="Gene3D" id="3.30.1370.160">
    <property type="match status" value="1"/>
</dbReference>
<organism evidence="3 4">
    <name type="scientific">Cyanidium caldarium</name>
    <name type="common">Red alga</name>
    <dbReference type="NCBI Taxonomy" id="2771"/>
    <lineage>
        <taxon>Eukaryota</taxon>
        <taxon>Rhodophyta</taxon>
        <taxon>Bangiophyceae</taxon>
        <taxon>Cyanidiales</taxon>
        <taxon>Cyanidiaceae</taxon>
        <taxon>Cyanidium</taxon>
    </lineage>
</organism>
<dbReference type="PANTHER" id="PTHR13633">
    <property type="entry name" value="MITOCHONDRIAL TRANSCRIPTION RESCUE FACTOR 1"/>
    <property type="match status" value="1"/>
</dbReference>
<keyword evidence="1" id="KW-0694">RNA-binding</keyword>
<dbReference type="InterPro" id="IPR036986">
    <property type="entry name" value="S4_RNA-bd_sf"/>
</dbReference>